<dbReference type="SMART" id="SM00342">
    <property type="entry name" value="HTH_ARAC"/>
    <property type="match status" value="1"/>
</dbReference>
<reference evidence="5" key="1">
    <citation type="journal article" date="2014" name="Int. J. Syst. Evol. Microbiol.">
        <title>Complete genome sequence of Corynebacterium casei LMG S-19264T (=DSM 44701T), isolated from a smear-ripened cheese.</title>
        <authorList>
            <consortium name="US DOE Joint Genome Institute (JGI-PGF)"/>
            <person name="Walter F."/>
            <person name="Albersmeier A."/>
            <person name="Kalinowski J."/>
            <person name="Ruckert C."/>
        </authorList>
    </citation>
    <scope>NUCLEOTIDE SEQUENCE</scope>
    <source>
        <strain evidence="5">JCM 3131</strain>
    </source>
</reference>
<dbReference type="PANTHER" id="PTHR46796:SF12">
    <property type="entry name" value="HTH-TYPE DNA-BINDING TRANSCRIPTIONAL ACTIVATOR EUTR"/>
    <property type="match status" value="1"/>
</dbReference>
<dbReference type="PANTHER" id="PTHR46796">
    <property type="entry name" value="HTH-TYPE TRANSCRIPTIONAL ACTIVATOR RHAS-RELATED"/>
    <property type="match status" value="1"/>
</dbReference>
<reference evidence="5" key="2">
    <citation type="submission" date="2020-09" db="EMBL/GenBank/DDBJ databases">
        <authorList>
            <person name="Sun Q."/>
            <person name="Ohkuma M."/>
        </authorList>
    </citation>
    <scope>NUCLEOTIDE SEQUENCE</scope>
    <source>
        <strain evidence="5">JCM 3131</strain>
    </source>
</reference>
<keyword evidence="2" id="KW-0238">DNA-binding</keyword>
<sequence>MEPLDFDSDDLELTEEVLSRAYTRMRLGGEGERTRAHVTRDVLGPVGVDQLEFSFDVSHDADVMGRICVCSVQSGAIVRQYFPDGDEGRFGPGDVFLYTPHDQSYAGVIHRSRYNLLMLEPHLLNRVAAGVPGRRPVPVRLTGDRPVSAAAARHLRHTIGHLRNAVRADPDLPGKPLLVSTATQYVAAGVLSTFPNTALTDPTAGDRNDAHPATLRRAVAYIDEHAHTDLCVADIAAAVHVSIRTLQCAFRRHLDTTPMRYLRRVRLAHAHAELLAADPTTGVTVTAVANRWGFFQPGRFAAAHRAAYGTTPHETLLHRGP</sequence>
<name>A0A918EQX9_9ACTN</name>
<dbReference type="AlphaFoldDB" id="A0A918EQX9"/>
<dbReference type="Gene3D" id="1.10.10.60">
    <property type="entry name" value="Homeodomain-like"/>
    <property type="match status" value="1"/>
</dbReference>
<dbReference type="EMBL" id="BMQK01000004">
    <property type="protein sequence ID" value="GGQ53684.1"/>
    <property type="molecule type" value="Genomic_DNA"/>
</dbReference>
<evidence type="ECO:0000256" key="2">
    <source>
        <dbReference type="ARBA" id="ARBA00023125"/>
    </source>
</evidence>
<dbReference type="InterPro" id="IPR009057">
    <property type="entry name" value="Homeodomain-like_sf"/>
</dbReference>
<dbReference type="Pfam" id="PF12833">
    <property type="entry name" value="HTH_18"/>
    <property type="match status" value="1"/>
</dbReference>
<proteinExistence type="predicted"/>
<feature type="domain" description="HTH araC/xylS-type" evidence="4">
    <location>
        <begin position="216"/>
        <end position="318"/>
    </location>
</feature>
<evidence type="ECO:0000313" key="5">
    <source>
        <dbReference type="EMBL" id="GGQ53684.1"/>
    </source>
</evidence>
<dbReference type="Proteomes" id="UP000620156">
    <property type="component" value="Unassembled WGS sequence"/>
</dbReference>
<dbReference type="InterPro" id="IPR050204">
    <property type="entry name" value="AraC_XylS_family_regulators"/>
</dbReference>
<organism evidence="5 6">
    <name type="scientific">Streptomyces ruber</name>
    <dbReference type="NCBI Taxonomy" id="83378"/>
    <lineage>
        <taxon>Bacteria</taxon>
        <taxon>Bacillati</taxon>
        <taxon>Actinomycetota</taxon>
        <taxon>Actinomycetes</taxon>
        <taxon>Kitasatosporales</taxon>
        <taxon>Streptomycetaceae</taxon>
        <taxon>Streptomyces</taxon>
    </lineage>
</organism>
<evidence type="ECO:0000256" key="3">
    <source>
        <dbReference type="ARBA" id="ARBA00023163"/>
    </source>
</evidence>
<keyword evidence="1" id="KW-0805">Transcription regulation</keyword>
<dbReference type="RefSeq" id="WP_189216717.1">
    <property type="nucleotide sequence ID" value="NZ_BMQK01000004.1"/>
</dbReference>
<evidence type="ECO:0000313" key="6">
    <source>
        <dbReference type="Proteomes" id="UP000620156"/>
    </source>
</evidence>
<comment type="caution">
    <text evidence="5">The sequence shown here is derived from an EMBL/GenBank/DDBJ whole genome shotgun (WGS) entry which is preliminary data.</text>
</comment>
<evidence type="ECO:0000256" key="1">
    <source>
        <dbReference type="ARBA" id="ARBA00023015"/>
    </source>
</evidence>
<dbReference type="GO" id="GO:0003700">
    <property type="term" value="F:DNA-binding transcription factor activity"/>
    <property type="evidence" value="ECO:0007669"/>
    <property type="project" value="InterPro"/>
</dbReference>
<accession>A0A918EQX9</accession>
<protein>
    <recommendedName>
        <fullName evidence="4">HTH araC/xylS-type domain-containing protein</fullName>
    </recommendedName>
</protein>
<dbReference type="GO" id="GO:0043565">
    <property type="term" value="F:sequence-specific DNA binding"/>
    <property type="evidence" value="ECO:0007669"/>
    <property type="project" value="InterPro"/>
</dbReference>
<gene>
    <name evidence="5" type="ORF">GCM10010145_23770</name>
</gene>
<evidence type="ECO:0000259" key="4">
    <source>
        <dbReference type="PROSITE" id="PS01124"/>
    </source>
</evidence>
<dbReference type="PROSITE" id="PS01124">
    <property type="entry name" value="HTH_ARAC_FAMILY_2"/>
    <property type="match status" value="1"/>
</dbReference>
<keyword evidence="3" id="KW-0804">Transcription</keyword>
<keyword evidence="6" id="KW-1185">Reference proteome</keyword>
<dbReference type="SUPFAM" id="SSF46689">
    <property type="entry name" value="Homeodomain-like"/>
    <property type="match status" value="1"/>
</dbReference>
<dbReference type="InterPro" id="IPR018060">
    <property type="entry name" value="HTH_AraC"/>
</dbReference>